<organism evidence="2 3">
    <name type="scientific">Halosolutus amylolyticus</name>
    <dbReference type="NCBI Taxonomy" id="2932267"/>
    <lineage>
        <taxon>Archaea</taxon>
        <taxon>Methanobacteriati</taxon>
        <taxon>Methanobacteriota</taxon>
        <taxon>Stenosarchaea group</taxon>
        <taxon>Halobacteria</taxon>
        <taxon>Halobacteriales</taxon>
        <taxon>Natrialbaceae</taxon>
        <taxon>Halosolutus</taxon>
    </lineage>
</organism>
<name>A0ABD5PMK4_9EURY</name>
<feature type="transmembrane region" description="Helical" evidence="1">
    <location>
        <begin position="153"/>
        <end position="173"/>
    </location>
</feature>
<keyword evidence="1" id="KW-0812">Transmembrane</keyword>
<accession>A0ABD5PMK4</accession>
<dbReference type="EMBL" id="JBHSFA010000003">
    <property type="protein sequence ID" value="MFC4541750.1"/>
    <property type="molecule type" value="Genomic_DNA"/>
</dbReference>
<feature type="transmembrane region" description="Helical" evidence="1">
    <location>
        <begin position="119"/>
        <end position="141"/>
    </location>
</feature>
<dbReference type="InterPro" id="IPR055968">
    <property type="entry name" value="DUF7546"/>
</dbReference>
<keyword evidence="1" id="KW-0472">Membrane</keyword>
<keyword evidence="3" id="KW-1185">Reference proteome</keyword>
<feature type="transmembrane region" description="Helical" evidence="1">
    <location>
        <begin position="185"/>
        <end position="206"/>
    </location>
</feature>
<evidence type="ECO:0000256" key="1">
    <source>
        <dbReference type="SAM" id="Phobius"/>
    </source>
</evidence>
<dbReference type="Pfam" id="PF24412">
    <property type="entry name" value="DUF7546"/>
    <property type="match status" value="1"/>
</dbReference>
<evidence type="ECO:0000313" key="3">
    <source>
        <dbReference type="Proteomes" id="UP001595898"/>
    </source>
</evidence>
<sequence>MSTVVWAGILLFETLLLLTYVSARNAQLGLFHVYPFVWLNLSGWVLWHTSVPSGSDRQKFVAGAIAVGYFALLGYFGGLYDLFPLAGHPEAHAPHLLGLDYTIVMPPGYGPALFYTTHLVQLALSPYLLVGYVTLAYLVYVTVLDASNAAASGILGLFACISCSWPILASLVGGSGATGALATTVYAQAYALSTIAFAVTVALLYWRPFE</sequence>
<feature type="transmembrane region" description="Helical" evidence="1">
    <location>
        <begin position="33"/>
        <end position="51"/>
    </location>
</feature>
<reference evidence="2 3" key="1">
    <citation type="journal article" date="2019" name="Int. J. Syst. Evol. Microbiol.">
        <title>The Global Catalogue of Microorganisms (GCM) 10K type strain sequencing project: providing services to taxonomists for standard genome sequencing and annotation.</title>
        <authorList>
            <consortium name="The Broad Institute Genomics Platform"/>
            <consortium name="The Broad Institute Genome Sequencing Center for Infectious Disease"/>
            <person name="Wu L."/>
            <person name="Ma J."/>
        </authorList>
    </citation>
    <scope>NUCLEOTIDE SEQUENCE [LARGE SCALE GENOMIC DNA]</scope>
    <source>
        <strain evidence="2 3">WLHS5</strain>
    </source>
</reference>
<proteinExistence type="predicted"/>
<dbReference type="Proteomes" id="UP001595898">
    <property type="component" value="Unassembled WGS sequence"/>
</dbReference>
<comment type="caution">
    <text evidence="2">The sequence shown here is derived from an EMBL/GenBank/DDBJ whole genome shotgun (WGS) entry which is preliminary data.</text>
</comment>
<keyword evidence="1" id="KW-1133">Transmembrane helix</keyword>
<protein>
    <submittedName>
        <fullName evidence="2">Uncharacterized protein</fullName>
    </submittedName>
</protein>
<dbReference type="AlphaFoldDB" id="A0ABD5PMK4"/>
<gene>
    <name evidence="2" type="ORF">ACFO5R_07395</name>
</gene>
<feature type="transmembrane region" description="Helical" evidence="1">
    <location>
        <begin position="60"/>
        <end position="80"/>
    </location>
</feature>
<dbReference type="RefSeq" id="WP_250142362.1">
    <property type="nucleotide sequence ID" value="NZ_JBHSFA010000003.1"/>
</dbReference>
<evidence type="ECO:0000313" key="2">
    <source>
        <dbReference type="EMBL" id="MFC4541750.1"/>
    </source>
</evidence>